<comment type="caution">
    <text evidence="2">The sequence shown here is derived from an EMBL/GenBank/DDBJ whole genome shotgun (WGS) entry which is preliminary data.</text>
</comment>
<feature type="compositionally biased region" description="Polar residues" evidence="1">
    <location>
        <begin position="16"/>
        <end position="25"/>
    </location>
</feature>
<gene>
    <name evidence="2" type="ORF">ACH5RR_008545</name>
</gene>
<evidence type="ECO:0000313" key="3">
    <source>
        <dbReference type="Proteomes" id="UP001630127"/>
    </source>
</evidence>
<feature type="region of interest" description="Disordered" evidence="1">
    <location>
        <begin position="1"/>
        <end position="25"/>
    </location>
</feature>
<accession>A0ABD3ADK1</accession>
<sequence length="101" mass="11443">MRNSYPSIKKKGKEQMNVNQEDNTKYSNVFKQIEGAKGGGERRINEVNEDRGLISRTAGKHQEIAYVDLRDRKLSIQHFDQFSNHGEGSMSGIEGKDSDIV</sequence>
<keyword evidence="3" id="KW-1185">Reference proteome</keyword>
<evidence type="ECO:0000313" key="2">
    <source>
        <dbReference type="EMBL" id="KAL3529223.1"/>
    </source>
</evidence>
<evidence type="ECO:0000256" key="1">
    <source>
        <dbReference type="SAM" id="MobiDB-lite"/>
    </source>
</evidence>
<dbReference type="Proteomes" id="UP001630127">
    <property type="component" value="Unassembled WGS sequence"/>
</dbReference>
<reference evidence="2 3" key="1">
    <citation type="submission" date="2024-11" db="EMBL/GenBank/DDBJ databases">
        <title>A near-complete genome assembly of Cinchona calisaya.</title>
        <authorList>
            <person name="Lian D.C."/>
            <person name="Zhao X.W."/>
            <person name="Wei L."/>
        </authorList>
    </citation>
    <scope>NUCLEOTIDE SEQUENCE [LARGE SCALE GENOMIC DNA]</scope>
    <source>
        <tissue evidence="2">Nenye</tissue>
    </source>
</reference>
<proteinExistence type="predicted"/>
<organism evidence="2 3">
    <name type="scientific">Cinchona calisaya</name>
    <dbReference type="NCBI Taxonomy" id="153742"/>
    <lineage>
        <taxon>Eukaryota</taxon>
        <taxon>Viridiplantae</taxon>
        <taxon>Streptophyta</taxon>
        <taxon>Embryophyta</taxon>
        <taxon>Tracheophyta</taxon>
        <taxon>Spermatophyta</taxon>
        <taxon>Magnoliopsida</taxon>
        <taxon>eudicotyledons</taxon>
        <taxon>Gunneridae</taxon>
        <taxon>Pentapetalae</taxon>
        <taxon>asterids</taxon>
        <taxon>lamiids</taxon>
        <taxon>Gentianales</taxon>
        <taxon>Rubiaceae</taxon>
        <taxon>Cinchonoideae</taxon>
        <taxon>Cinchoneae</taxon>
        <taxon>Cinchona</taxon>
    </lineage>
</organism>
<feature type="region of interest" description="Disordered" evidence="1">
    <location>
        <begin position="81"/>
        <end position="101"/>
    </location>
</feature>
<dbReference type="AlphaFoldDB" id="A0ABD3ADK1"/>
<protein>
    <submittedName>
        <fullName evidence="2">Uncharacterized protein</fullName>
    </submittedName>
</protein>
<name>A0ABD3ADK1_9GENT</name>
<dbReference type="EMBL" id="JBJUIK010000004">
    <property type="protein sequence ID" value="KAL3529223.1"/>
    <property type="molecule type" value="Genomic_DNA"/>
</dbReference>